<dbReference type="EMBL" id="BTSX01000003">
    <property type="protein sequence ID" value="GMS89615.1"/>
    <property type="molecule type" value="Genomic_DNA"/>
</dbReference>
<evidence type="ECO:0000313" key="2">
    <source>
        <dbReference type="EMBL" id="GMS89615.1"/>
    </source>
</evidence>
<keyword evidence="1" id="KW-0732">Signal</keyword>
<feature type="non-terminal residue" evidence="2">
    <location>
        <position position="1"/>
    </location>
</feature>
<proteinExistence type="predicted"/>
<reference evidence="2" key="1">
    <citation type="submission" date="2023-10" db="EMBL/GenBank/DDBJ databases">
        <title>Genome assembly of Pristionchus species.</title>
        <authorList>
            <person name="Yoshida K."/>
            <person name="Sommer R.J."/>
        </authorList>
    </citation>
    <scope>NUCLEOTIDE SEQUENCE</scope>
    <source>
        <strain evidence="2">RS0144</strain>
    </source>
</reference>
<accession>A0AAV5T2D2</accession>
<evidence type="ECO:0000256" key="1">
    <source>
        <dbReference type="SAM" id="SignalP"/>
    </source>
</evidence>
<feature type="chain" id="PRO_5043618917" evidence="1">
    <location>
        <begin position="20"/>
        <end position="86"/>
    </location>
</feature>
<dbReference type="AlphaFoldDB" id="A0AAV5T2D2"/>
<gene>
    <name evidence="2" type="ORF">PENTCL1PPCAC_11790</name>
</gene>
<dbReference type="Proteomes" id="UP001432027">
    <property type="component" value="Unassembled WGS sequence"/>
</dbReference>
<evidence type="ECO:0000313" key="3">
    <source>
        <dbReference type="Proteomes" id="UP001432027"/>
    </source>
</evidence>
<organism evidence="2 3">
    <name type="scientific">Pristionchus entomophagus</name>
    <dbReference type="NCBI Taxonomy" id="358040"/>
    <lineage>
        <taxon>Eukaryota</taxon>
        <taxon>Metazoa</taxon>
        <taxon>Ecdysozoa</taxon>
        <taxon>Nematoda</taxon>
        <taxon>Chromadorea</taxon>
        <taxon>Rhabditida</taxon>
        <taxon>Rhabditina</taxon>
        <taxon>Diplogasteromorpha</taxon>
        <taxon>Diplogasteroidea</taxon>
        <taxon>Neodiplogasteridae</taxon>
        <taxon>Pristionchus</taxon>
    </lineage>
</organism>
<name>A0AAV5T2D2_9BILA</name>
<protein>
    <submittedName>
        <fullName evidence="2">Uncharacterized protein</fullName>
    </submittedName>
</protein>
<sequence>SILLSLLLISLISSSSINAETPVELASTGVDVRAVDGHPKDVRRAVASSESHERVKRVTTCGGEGFWEKTGFVVLSLFVNLRGCPE</sequence>
<comment type="caution">
    <text evidence="2">The sequence shown here is derived from an EMBL/GenBank/DDBJ whole genome shotgun (WGS) entry which is preliminary data.</text>
</comment>
<keyword evidence="3" id="KW-1185">Reference proteome</keyword>
<feature type="signal peptide" evidence="1">
    <location>
        <begin position="1"/>
        <end position="19"/>
    </location>
</feature>